<dbReference type="SMART" id="SM00181">
    <property type="entry name" value="EGF"/>
    <property type="match status" value="1"/>
</dbReference>
<accession>A0AAU9X2T8</accession>
<protein>
    <recommendedName>
        <fullName evidence="2">EGF-like domain-containing protein</fullName>
    </recommendedName>
</protein>
<dbReference type="Gene3D" id="2.10.25.10">
    <property type="entry name" value="Laminin"/>
    <property type="match status" value="1"/>
</dbReference>
<reference evidence="3 4" key="1">
    <citation type="submission" date="2022-05" db="EMBL/GenBank/DDBJ databases">
        <authorList>
            <consortium name="Genoscope - CEA"/>
            <person name="William W."/>
        </authorList>
    </citation>
    <scope>NUCLEOTIDE SEQUENCE [LARGE SCALE GENOMIC DNA]</scope>
</reference>
<dbReference type="Proteomes" id="UP001159428">
    <property type="component" value="Unassembled WGS sequence"/>
</dbReference>
<dbReference type="CDD" id="cd00054">
    <property type="entry name" value="EGF_CA"/>
    <property type="match status" value="1"/>
</dbReference>
<dbReference type="EMBL" id="CALNXJ010000029">
    <property type="protein sequence ID" value="CAH3135060.1"/>
    <property type="molecule type" value="Genomic_DNA"/>
</dbReference>
<dbReference type="SUPFAM" id="SSF57196">
    <property type="entry name" value="EGF/Laminin"/>
    <property type="match status" value="1"/>
</dbReference>
<dbReference type="PROSITE" id="PS50026">
    <property type="entry name" value="EGF_3"/>
    <property type="match status" value="1"/>
</dbReference>
<dbReference type="PROSITE" id="PS00022">
    <property type="entry name" value="EGF_1"/>
    <property type="match status" value="1"/>
</dbReference>
<proteinExistence type="predicted"/>
<evidence type="ECO:0000313" key="4">
    <source>
        <dbReference type="Proteomes" id="UP001159428"/>
    </source>
</evidence>
<evidence type="ECO:0000313" key="3">
    <source>
        <dbReference type="EMBL" id="CAH3135060.1"/>
    </source>
</evidence>
<evidence type="ECO:0000259" key="2">
    <source>
        <dbReference type="PROSITE" id="PS50026"/>
    </source>
</evidence>
<feature type="disulfide bond" evidence="1">
    <location>
        <begin position="164"/>
        <end position="173"/>
    </location>
</feature>
<sequence length="189" mass="20226">MQGNVIRSMEVPHEGSCKVICYMEPNYVSINVRPATQGGNFICELNNATGGNKSSSALQSKEVQDKVMQGNVIRSMEVPHEGSCKVICYMEPNCVSINVRPATQGGNFICELNNATGGNKRSSALQSKEGHIYVSIENPCGNSPCYNNGTCQAGYTDKGFRCKCPSGITGAYCNKACSLDFEDGIGDGK</sequence>
<keyword evidence="4" id="KW-1185">Reference proteome</keyword>
<dbReference type="InterPro" id="IPR000742">
    <property type="entry name" value="EGF"/>
</dbReference>
<dbReference type="Pfam" id="PF00008">
    <property type="entry name" value="EGF"/>
    <property type="match status" value="1"/>
</dbReference>
<name>A0AAU9X2T8_9CNID</name>
<dbReference type="AlphaFoldDB" id="A0AAU9X2T8"/>
<feature type="domain" description="EGF-like" evidence="2">
    <location>
        <begin position="136"/>
        <end position="174"/>
    </location>
</feature>
<keyword evidence="1" id="KW-0245">EGF-like domain</keyword>
<evidence type="ECO:0000256" key="1">
    <source>
        <dbReference type="PROSITE-ProRule" id="PRU00076"/>
    </source>
</evidence>
<organism evidence="3 4">
    <name type="scientific">Pocillopora meandrina</name>
    <dbReference type="NCBI Taxonomy" id="46732"/>
    <lineage>
        <taxon>Eukaryota</taxon>
        <taxon>Metazoa</taxon>
        <taxon>Cnidaria</taxon>
        <taxon>Anthozoa</taxon>
        <taxon>Hexacorallia</taxon>
        <taxon>Scleractinia</taxon>
        <taxon>Astrocoeniina</taxon>
        <taxon>Pocilloporidae</taxon>
        <taxon>Pocillopora</taxon>
    </lineage>
</organism>
<comment type="caution">
    <text evidence="3">The sequence shown here is derived from an EMBL/GenBank/DDBJ whole genome shotgun (WGS) entry which is preliminary data.</text>
</comment>
<gene>
    <name evidence="3" type="ORF">PMEA_00016005</name>
</gene>
<comment type="caution">
    <text evidence="1">Lacks conserved residue(s) required for the propagation of feature annotation.</text>
</comment>
<keyword evidence="1" id="KW-1015">Disulfide bond</keyword>
<feature type="disulfide bond" evidence="1">
    <location>
        <begin position="145"/>
        <end position="162"/>
    </location>
</feature>